<evidence type="ECO:0000313" key="3">
    <source>
        <dbReference type="Proteomes" id="UP000290408"/>
    </source>
</evidence>
<sequence>MIAVVTILMAFPLGYLMSSYFAANVTYAVAYLWAFTFQAVYLLPMFIADLGEVAPGGDPVNEAFPIGYGVVTLTVFLAGLVLVRLGCWVRQRRTGAQLRSA</sequence>
<accession>A0A4P6MYC0</accession>
<reference evidence="2 3" key="1">
    <citation type="submission" date="2019-02" db="EMBL/GenBank/DDBJ databases">
        <title>Genomic data mining of an Antarctic deep-sea actinobacterium, Janibacterlimosus P3-3-X1.</title>
        <authorList>
            <person name="Liao L."/>
            <person name="Chen B."/>
        </authorList>
    </citation>
    <scope>NUCLEOTIDE SEQUENCE [LARGE SCALE GENOMIC DNA]</scope>
    <source>
        <strain evidence="2 3">P3-3-X1</strain>
    </source>
</reference>
<organism evidence="2 3">
    <name type="scientific">Janibacter limosus</name>
    <dbReference type="NCBI Taxonomy" id="53458"/>
    <lineage>
        <taxon>Bacteria</taxon>
        <taxon>Bacillati</taxon>
        <taxon>Actinomycetota</taxon>
        <taxon>Actinomycetes</taxon>
        <taxon>Micrococcales</taxon>
        <taxon>Intrasporangiaceae</taxon>
        <taxon>Janibacter</taxon>
    </lineage>
</organism>
<evidence type="ECO:0000313" key="2">
    <source>
        <dbReference type="EMBL" id="QBF46750.1"/>
    </source>
</evidence>
<dbReference type="EMBL" id="CP036164">
    <property type="protein sequence ID" value="QBF46750.1"/>
    <property type="molecule type" value="Genomic_DNA"/>
</dbReference>
<dbReference type="Proteomes" id="UP000290408">
    <property type="component" value="Chromosome"/>
</dbReference>
<dbReference type="RefSeq" id="WP_130629968.1">
    <property type="nucleotide sequence ID" value="NZ_CP036164.1"/>
</dbReference>
<dbReference type="OrthoDB" id="4838646at2"/>
<name>A0A4P6MYC0_9MICO</name>
<keyword evidence="3" id="KW-1185">Reference proteome</keyword>
<gene>
    <name evidence="2" type="ORF">EXU32_11135</name>
</gene>
<feature type="transmembrane region" description="Helical" evidence="1">
    <location>
        <begin position="63"/>
        <end position="83"/>
    </location>
</feature>
<feature type="transmembrane region" description="Helical" evidence="1">
    <location>
        <begin position="21"/>
        <end position="43"/>
    </location>
</feature>
<evidence type="ECO:0000256" key="1">
    <source>
        <dbReference type="SAM" id="Phobius"/>
    </source>
</evidence>
<protein>
    <submittedName>
        <fullName evidence="2">Uncharacterized protein</fullName>
    </submittedName>
</protein>
<dbReference type="AlphaFoldDB" id="A0A4P6MYC0"/>
<keyword evidence="1" id="KW-1133">Transmembrane helix</keyword>
<keyword evidence="1" id="KW-0812">Transmembrane</keyword>
<proteinExistence type="predicted"/>
<keyword evidence="1" id="KW-0472">Membrane</keyword>
<dbReference type="KEGG" id="jli:EXU32_11135"/>